<name>A0A382HZW6_9ZZZZ</name>
<reference evidence="2" key="1">
    <citation type="submission" date="2018-05" db="EMBL/GenBank/DDBJ databases">
        <authorList>
            <person name="Lanie J.A."/>
            <person name="Ng W.-L."/>
            <person name="Kazmierczak K.M."/>
            <person name="Andrzejewski T.M."/>
            <person name="Davidsen T.M."/>
            <person name="Wayne K.J."/>
            <person name="Tettelin H."/>
            <person name="Glass J.I."/>
            <person name="Rusch D."/>
            <person name="Podicherti R."/>
            <person name="Tsui H.-C.T."/>
            <person name="Winkler M.E."/>
        </authorList>
    </citation>
    <scope>NUCLEOTIDE SEQUENCE</scope>
</reference>
<dbReference type="PANTHER" id="PTHR43666:SF1">
    <property type="entry name" value="CONSERVED PROTEIN"/>
    <property type="match status" value="1"/>
</dbReference>
<dbReference type="AlphaFoldDB" id="A0A382HZW6"/>
<evidence type="ECO:0000313" key="2">
    <source>
        <dbReference type="EMBL" id="SVB92886.1"/>
    </source>
</evidence>
<dbReference type="GO" id="GO:0006508">
    <property type="term" value="P:proteolysis"/>
    <property type="evidence" value="ECO:0007669"/>
    <property type="project" value="InterPro"/>
</dbReference>
<organism evidence="2">
    <name type="scientific">marine metagenome</name>
    <dbReference type="NCBI Taxonomy" id="408172"/>
    <lineage>
        <taxon>unclassified sequences</taxon>
        <taxon>metagenomes</taxon>
        <taxon>ecological metagenomes</taxon>
    </lineage>
</organism>
<feature type="domain" description="Metalloprotease TldD/E N-terminal" evidence="1">
    <location>
        <begin position="23"/>
        <end position="86"/>
    </location>
</feature>
<gene>
    <name evidence="2" type="ORF">METZ01_LOCUS245740</name>
</gene>
<dbReference type="GO" id="GO:0008237">
    <property type="term" value="F:metallopeptidase activity"/>
    <property type="evidence" value="ECO:0007669"/>
    <property type="project" value="InterPro"/>
</dbReference>
<proteinExistence type="predicted"/>
<dbReference type="Gene3D" id="3.30.2290.10">
    <property type="entry name" value="PmbA/TldD superfamily"/>
    <property type="match status" value="1"/>
</dbReference>
<sequence>MERQQAEHILSQTLTFKQSDHLELSLHGGIEANTRFANNTITQNTVQKNVTLHVSAAFGQKIGHASTNRLDPDSLQEVVNRAEQIASHSEPDTEYLPPVDPSEYIEIPAYDEVTAKTSPQVRAETVKDAIKFCE</sequence>
<accession>A0A382HZW6</accession>
<dbReference type="InterPro" id="IPR036059">
    <property type="entry name" value="TldD/PmbA_sf"/>
</dbReference>
<feature type="non-terminal residue" evidence="2">
    <location>
        <position position="134"/>
    </location>
</feature>
<dbReference type="EMBL" id="UINC01064329">
    <property type="protein sequence ID" value="SVB92886.1"/>
    <property type="molecule type" value="Genomic_DNA"/>
</dbReference>
<dbReference type="InterPro" id="IPR035068">
    <property type="entry name" value="TldD/PmbA_N"/>
</dbReference>
<dbReference type="InterPro" id="IPR002510">
    <property type="entry name" value="Metalloprtase-TldD/E_N"/>
</dbReference>
<protein>
    <recommendedName>
        <fullName evidence="1">Metalloprotease TldD/E N-terminal domain-containing protein</fullName>
    </recommendedName>
</protein>
<dbReference type="Pfam" id="PF01523">
    <property type="entry name" value="PmbA_TldD_1st"/>
    <property type="match status" value="1"/>
</dbReference>
<dbReference type="PANTHER" id="PTHR43666">
    <property type="entry name" value="TLDD PROTEIN"/>
    <property type="match status" value="1"/>
</dbReference>
<evidence type="ECO:0000259" key="1">
    <source>
        <dbReference type="Pfam" id="PF01523"/>
    </source>
</evidence>
<dbReference type="SUPFAM" id="SSF111283">
    <property type="entry name" value="Putative modulator of DNA gyrase, PmbA/TldD"/>
    <property type="match status" value="1"/>
</dbReference>